<keyword evidence="1" id="KW-1133">Transmembrane helix</keyword>
<evidence type="ECO:0000259" key="3">
    <source>
        <dbReference type="Pfam" id="PF25853"/>
    </source>
</evidence>
<dbReference type="InterPro" id="IPR058671">
    <property type="entry name" value="DUF6311_C"/>
</dbReference>
<feature type="domain" description="DUF6311" evidence="2">
    <location>
        <begin position="97"/>
        <end position="491"/>
    </location>
</feature>
<name>A0ABV9QRU3_9GAMM</name>
<accession>A0ABV9QRU3</accession>
<keyword evidence="5" id="KW-1185">Reference proteome</keyword>
<protein>
    <submittedName>
        <fullName evidence="4">DUF6311 domain-containing protein</fullName>
    </submittedName>
</protein>
<feature type="transmembrane region" description="Helical" evidence="1">
    <location>
        <begin position="308"/>
        <end position="330"/>
    </location>
</feature>
<keyword evidence="1" id="KW-0472">Membrane</keyword>
<organism evidence="4 5">
    <name type="scientific">Dokdonella ginsengisoli</name>
    <dbReference type="NCBI Taxonomy" id="363846"/>
    <lineage>
        <taxon>Bacteria</taxon>
        <taxon>Pseudomonadati</taxon>
        <taxon>Pseudomonadota</taxon>
        <taxon>Gammaproteobacteria</taxon>
        <taxon>Lysobacterales</taxon>
        <taxon>Rhodanobacteraceae</taxon>
        <taxon>Dokdonella</taxon>
    </lineage>
</organism>
<feature type="transmembrane region" description="Helical" evidence="1">
    <location>
        <begin position="450"/>
        <end position="467"/>
    </location>
</feature>
<evidence type="ECO:0000313" key="4">
    <source>
        <dbReference type="EMBL" id="MFC4819380.1"/>
    </source>
</evidence>
<dbReference type="InterPro" id="IPR046278">
    <property type="entry name" value="DUF6311"/>
</dbReference>
<feature type="domain" description="DUF6311" evidence="3">
    <location>
        <begin position="517"/>
        <end position="623"/>
    </location>
</feature>
<dbReference type="Proteomes" id="UP001595886">
    <property type="component" value="Unassembled WGS sequence"/>
</dbReference>
<feature type="transmembrane region" description="Helical" evidence="1">
    <location>
        <begin position="183"/>
        <end position="205"/>
    </location>
</feature>
<evidence type="ECO:0000313" key="5">
    <source>
        <dbReference type="Proteomes" id="UP001595886"/>
    </source>
</evidence>
<keyword evidence="1" id="KW-0812">Transmembrane</keyword>
<dbReference type="RefSeq" id="WP_380019137.1">
    <property type="nucleotide sequence ID" value="NZ_JBHSHD010000003.1"/>
</dbReference>
<comment type="caution">
    <text evidence="4">The sequence shown here is derived from an EMBL/GenBank/DDBJ whole genome shotgun (WGS) entry which is preliminary data.</text>
</comment>
<feature type="transmembrane region" description="Helical" evidence="1">
    <location>
        <begin position="406"/>
        <end position="430"/>
    </location>
</feature>
<proteinExistence type="predicted"/>
<feature type="transmembrane region" description="Helical" evidence="1">
    <location>
        <begin position="65"/>
        <end position="82"/>
    </location>
</feature>
<reference evidence="5" key="1">
    <citation type="journal article" date="2019" name="Int. J. Syst. Evol. Microbiol.">
        <title>The Global Catalogue of Microorganisms (GCM) 10K type strain sequencing project: providing services to taxonomists for standard genome sequencing and annotation.</title>
        <authorList>
            <consortium name="The Broad Institute Genomics Platform"/>
            <consortium name="The Broad Institute Genome Sequencing Center for Infectious Disease"/>
            <person name="Wu L."/>
            <person name="Ma J."/>
        </authorList>
    </citation>
    <scope>NUCLEOTIDE SEQUENCE [LARGE SCALE GENOMIC DNA]</scope>
    <source>
        <strain evidence="5">CCUG 30340</strain>
    </source>
</reference>
<feature type="transmembrane region" description="Helical" evidence="1">
    <location>
        <begin position="265"/>
        <end position="287"/>
    </location>
</feature>
<evidence type="ECO:0000256" key="1">
    <source>
        <dbReference type="SAM" id="Phobius"/>
    </source>
</evidence>
<sequence length="637" mass="69307">MERTTSSDLRRGDRGPAPVRTTQAWWIEAVVYASVCALLLFDALHLLDRVAAAGAAVPGLAPDRALILVAVLALLGFGTVSARRQEVDRPLAFGIGAACGLIFFARTLGTALADPTAIGWLLGADLAQHYSGWAMFRDAPWHWPPGLMPELWYPVGTSIAYTDSLPLLALLLKPLSPWLPQPFQYIGLWLMGNCVLQGGVAALLLTRTTRRPAAILAGAMLFVSAPLLISRLGHDTLTTQWLLLLSLWFYFRTDPPVRLAAEMRPWLLIAGAAILVHPYLASMAVAIQVAYWIRRVSIDRARTPRDAAIALGVTLAVLVALLWFSGAMVIRSADSAGGVAYGRYSFNLLGFFNPMGHSRLLPTLPSLPEQYEGFAFPGLGVLALGLWLLVDAVLRRRPPRLEPSWRPLALVAFALCLFAASSVTAIGSLVLLDRPIDSPLFGPFRASGRFVWIAYYALILLVVSSAIRRYRPAAAASLLALALTAQLADLSPTHLHYAKTRLRANAEVPGTRLGDARWAALAEGRRHLTLLPPAACGEAAGPYLPFQLFAAQHRLTLNTGYLARWNDRATQDYCGDLASRSDAGLWSPDDIYVIGPDRRWKERFERTPPPFSCEKLDGYDACVVDEAKTLASSPPAG</sequence>
<gene>
    <name evidence="4" type="ORF">ACFO6Q_03540</name>
</gene>
<evidence type="ECO:0000259" key="2">
    <source>
        <dbReference type="Pfam" id="PF19830"/>
    </source>
</evidence>
<dbReference type="EMBL" id="JBHSHD010000003">
    <property type="protein sequence ID" value="MFC4819380.1"/>
    <property type="molecule type" value="Genomic_DNA"/>
</dbReference>
<feature type="transmembrane region" description="Helical" evidence="1">
    <location>
        <begin position="24"/>
        <end position="45"/>
    </location>
</feature>
<feature type="transmembrane region" description="Helical" evidence="1">
    <location>
        <begin position="211"/>
        <end position="229"/>
    </location>
</feature>
<feature type="transmembrane region" description="Helical" evidence="1">
    <location>
        <begin position="91"/>
        <end position="113"/>
    </location>
</feature>
<feature type="transmembrane region" description="Helical" evidence="1">
    <location>
        <begin position="374"/>
        <end position="394"/>
    </location>
</feature>
<dbReference type="Pfam" id="PF25853">
    <property type="entry name" value="DUF6311_C"/>
    <property type="match status" value="1"/>
</dbReference>
<dbReference type="Pfam" id="PF19830">
    <property type="entry name" value="DUF6311"/>
    <property type="match status" value="1"/>
</dbReference>